<evidence type="ECO:0000256" key="4">
    <source>
        <dbReference type="HAMAP-Rule" id="MF_01420"/>
    </source>
</evidence>
<dbReference type="GO" id="GO:0003677">
    <property type="term" value="F:DNA binding"/>
    <property type="evidence" value="ECO:0007669"/>
    <property type="project" value="UniProtKB-UniRule"/>
</dbReference>
<dbReference type="SUPFAM" id="SSF55608">
    <property type="entry name" value="Homing endonucleases"/>
    <property type="match status" value="1"/>
</dbReference>
<accession>A0A0E2H3H7</accession>
<dbReference type="Pfam" id="PF10298">
    <property type="entry name" value="WhiA_N"/>
    <property type="match status" value="1"/>
</dbReference>
<evidence type="ECO:0000313" key="9">
    <source>
        <dbReference type="Proteomes" id="UP000013085"/>
    </source>
</evidence>
<dbReference type="HAMAP" id="MF_01420">
    <property type="entry name" value="HTH_type_WhiA"/>
    <property type="match status" value="1"/>
</dbReference>
<evidence type="ECO:0000256" key="1">
    <source>
        <dbReference type="ARBA" id="ARBA00022618"/>
    </source>
</evidence>
<evidence type="ECO:0000259" key="6">
    <source>
        <dbReference type="Pfam" id="PF10298"/>
    </source>
</evidence>
<reference evidence="8 9" key="1">
    <citation type="submission" date="2013-01" db="EMBL/GenBank/DDBJ databases">
        <title>The Genome Sequence of Clostridium clostridioforme 90A8.</title>
        <authorList>
            <consortium name="The Broad Institute Genome Sequencing Platform"/>
            <person name="Earl A."/>
            <person name="Ward D."/>
            <person name="Feldgarden M."/>
            <person name="Gevers D."/>
            <person name="Courvalin P."/>
            <person name="Lambert T."/>
            <person name="Walker B."/>
            <person name="Young S.K."/>
            <person name="Zeng Q."/>
            <person name="Gargeya S."/>
            <person name="Fitzgerald M."/>
            <person name="Haas B."/>
            <person name="Abouelleil A."/>
            <person name="Alvarado L."/>
            <person name="Arachchi H.M."/>
            <person name="Berlin A.M."/>
            <person name="Chapman S.B."/>
            <person name="Dewar J."/>
            <person name="Goldberg J."/>
            <person name="Griggs A."/>
            <person name="Gujja S."/>
            <person name="Hansen M."/>
            <person name="Howarth C."/>
            <person name="Imamovic A."/>
            <person name="Larimer J."/>
            <person name="McCowan C."/>
            <person name="Murphy C."/>
            <person name="Neiman D."/>
            <person name="Pearson M."/>
            <person name="Priest M."/>
            <person name="Roberts A."/>
            <person name="Saif S."/>
            <person name="Shea T."/>
            <person name="Sisk P."/>
            <person name="Sykes S."/>
            <person name="Wortman J."/>
            <person name="Nusbaum C."/>
            <person name="Birren B."/>
        </authorList>
    </citation>
    <scope>NUCLEOTIDE SEQUENCE [LARGE SCALE GENOMIC DNA]</scope>
    <source>
        <strain evidence="8 9">90A8</strain>
    </source>
</reference>
<evidence type="ECO:0000259" key="5">
    <source>
        <dbReference type="Pfam" id="PF02650"/>
    </source>
</evidence>
<proteinExistence type="inferred from homology"/>
<evidence type="ECO:0000259" key="7">
    <source>
        <dbReference type="Pfam" id="PF14527"/>
    </source>
</evidence>
<dbReference type="GO" id="GO:0043937">
    <property type="term" value="P:regulation of sporulation"/>
    <property type="evidence" value="ECO:0007669"/>
    <property type="project" value="InterPro"/>
</dbReference>
<dbReference type="PANTHER" id="PTHR37307">
    <property type="entry name" value="CELL DIVISION PROTEIN WHIA-RELATED"/>
    <property type="match status" value="1"/>
</dbReference>
<dbReference type="AlphaFoldDB" id="A0A0E2H3H7"/>
<dbReference type="Pfam" id="PF02650">
    <property type="entry name" value="HTH_WhiA"/>
    <property type="match status" value="1"/>
</dbReference>
<keyword evidence="1 4" id="KW-0132">Cell division</keyword>
<name>A0A0E2H3H7_9FIRM</name>
<dbReference type="EMBL" id="AGYR01000068">
    <property type="protein sequence ID" value="ENZ07352.1"/>
    <property type="molecule type" value="Genomic_DNA"/>
</dbReference>
<feature type="domain" description="Sporulation regulator WhiA C-terminal" evidence="5">
    <location>
        <begin position="226"/>
        <end position="307"/>
    </location>
</feature>
<dbReference type="RefSeq" id="WP_002594656.1">
    <property type="nucleotide sequence ID" value="NZ_KB850993.1"/>
</dbReference>
<evidence type="ECO:0000256" key="2">
    <source>
        <dbReference type="ARBA" id="ARBA00023125"/>
    </source>
</evidence>
<keyword evidence="2 4" id="KW-0238">DNA-binding</keyword>
<keyword evidence="3 4" id="KW-0131">Cell cycle</keyword>
<dbReference type="GO" id="GO:0051301">
    <property type="term" value="P:cell division"/>
    <property type="evidence" value="ECO:0007669"/>
    <property type="project" value="UniProtKB-UniRule"/>
</dbReference>
<comment type="caution">
    <text evidence="8">The sequence shown here is derived from an EMBL/GenBank/DDBJ whole genome shotgun (WGS) entry which is preliminary data.</text>
</comment>
<dbReference type="InterPro" id="IPR023054">
    <property type="entry name" value="Sporulation_regulator_WhiA_C"/>
</dbReference>
<comment type="function">
    <text evidence="4">Involved in cell division and chromosome segregation.</text>
</comment>
<dbReference type="Proteomes" id="UP000013085">
    <property type="component" value="Unassembled WGS sequence"/>
</dbReference>
<dbReference type="PANTHER" id="PTHR37307:SF1">
    <property type="entry name" value="CELL DIVISION PROTEIN WHIA-RELATED"/>
    <property type="match status" value="1"/>
</dbReference>
<dbReference type="NCBIfam" id="TIGR00647">
    <property type="entry name" value="DNA_bind_WhiA"/>
    <property type="match status" value="1"/>
</dbReference>
<dbReference type="Gene3D" id="3.10.28.10">
    <property type="entry name" value="Homing endonucleases"/>
    <property type="match status" value="1"/>
</dbReference>
<feature type="domain" description="Sporulation transcription regulator WhiA N-terminal" evidence="6">
    <location>
        <begin position="19"/>
        <end position="106"/>
    </location>
</feature>
<dbReference type="InterPro" id="IPR039518">
    <property type="entry name" value="WhiA_LAGLIDADG_dom"/>
</dbReference>
<dbReference type="InterPro" id="IPR018478">
    <property type="entry name" value="Sporu_reg_WhiA_N_dom"/>
</dbReference>
<evidence type="ECO:0000256" key="3">
    <source>
        <dbReference type="ARBA" id="ARBA00023306"/>
    </source>
</evidence>
<gene>
    <name evidence="4" type="primary">whiA</name>
    <name evidence="8" type="ORF">HMPREF1090_05205</name>
</gene>
<evidence type="ECO:0000313" key="8">
    <source>
        <dbReference type="EMBL" id="ENZ07352.1"/>
    </source>
</evidence>
<dbReference type="InterPro" id="IPR003802">
    <property type="entry name" value="Sporulation_regulator_WhiA"/>
</dbReference>
<protein>
    <recommendedName>
        <fullName evidence="4">Probable cell division protein WhiA</fullName>
    </recommendedName>
</protein>
<feature type="domain" description="WhiA LAGLIDADG-like" evidence="7">
    <location>
        <begin position="132"/>
        <end position="223"/>
    </location>
</feature>
<dbReference type="HOGENOM" id="CLU_053282_0_0_9"/>
<dbReference type="Pfam" id="PF14527">
    <property type="entry name" value="LAGLIDADG_WhiA"/>
    <property type="match status" value="1"/>
</dbReference>
<organism evidence="8 9">
    <name type="scientific">[Clostridium] clostridioforme 90A8</name>
    <dbReference type="NCBI Taxonomy" id="999408"/>
    <lineage>
        <taxon>Bacteria</taxon>
        <taxon>Bacillati</taxon>
        <taxon>Bacillota</taxon>
        <taxon>Clostridia</taxon>
        <taxon>Lachnospirales</taxon>
        <taxon>Lachnospiraceae</taxon>
        <taxon>Enterocloster</taxon>
    </lineage>
</organism>
<dbReference type="PATRIC" id="fig|999408.3.peg.5599"/>
<comment type="similarity">
    <text evidence="4">Belongs to the WhiA family.</text>
</comment>
<dbReference type="InterPro" id="IPR027434">
    <property type="entry name" value="Homing_endonucl"/>
</dbReference>
<sequence>MSFSSNVKDELSRQMPGARHCQIAETAAILSLCGRVKISASDRFWIEIHTENVAVARKYFTLLKKTFNIRTDVSIRSGMNHGRSRTYIVAVREHEEALKVLQAVKLINTQGEIGENLSLIRNVVLQNACCRRAFIRGAFLAAGSISAPEKFYHFEIVCPTEPKAEQLKNIIATFDIEAKIVPRKRYYVVYIKEGSQIVDILNVMEAPVSLMELENIRIVKEMRGSVNRQVNCETANINKTVSAAVKQIEDIRFIQSVAGLSGLPESLQEMARIRLERPEATLKELGEALEPPVGKSGVNHRLRKLSLVAEELRQQYPERNISSLQ</sequence>